<dbReference type="GO" id="GO:0006631">
    <property type="term" value="P:fatty acid metabolic process"/>
    <property type="evidence" value="ECO:0007669"/>
    <property type="project" value="InterPro"/>
</dbReference>
<comment type="caution">
    <text evidence="5">The sequence shown here is derived from an EMBL/GenBank/DDBJ whole genome shotgun (WGS) entry which is preliminary data.</text>
</comment>
<dbReference type="GO" id="GO:0070403">
    <property type="term" value="F:NAD+ binding"/>
    <property type="evidence" value="ECO:0007669"/>
    <property type="project" value="InterPro"/>
</dbReference>
<dbReference type="SUPFAM" id="SSF48179">
    <property type="entry name" value="6-phosphogluconate dehydrogenase C-terminal domain-like"/>
    <property type="match status" value="1"/>
</dbReference>
<protein>
    <submittedName>
        <fullName evidence="5">3-hydroxybutyryl-CoA dehydrogenase</fullName>
    </submittedName>
</protein>
<dbReference type="STRING" id="100816.A0A175WAR2"/>
<gene>
    <name evidence="5" type="ORF">MMYC01_202713</name>
</gene>
<dbReference type="PANTHER" id="PTHR48075">
    <property type="entry name" value="3-HYDROXYACYL-COA DEHYDROGENASE FAMILY PROTEIN"/>
    <property type="match status" value="1"/>
</dbReference>
<evidence type="ECO:0000259" key="4">
    <source>
        <dbReference type="Pfam" id="PF02737"/>
    </source>
</evidence>
<evidence type="ECO:0000313" key="6">
    <source>
        <dbReference type="Proteomes" id="UP000078237"/>
    </source>
</evidence>
<dbReference type="AlphaFoldDB" id="A0A175WAR2"/>
<feature type="domain" description="3-hydroxyacyl-CoA dehydrogenase C-terminal" evidence="3">
    <location>
        <begin position="371"/>
        <end position="467"/>
    </location>
</feature>
<dbReference type="OrthoDB" id="5958943at2759"/>
<keyword evidence="6" id="KW-1185">Reference proteome</keyword>
<dbReference type="InterPro" id="IPR006176">
    <property type="entry name" value="3-OHacyl-CoA_DH_NAD-bd"/>
</dbReference>
<feature type="domain" description="3-hydroxyacyl-CoA dehydrogenase NAD binding" evidence="4">
    <location>
        <begin position="172"/>
        <end position="363"/>
    </location>
</feature>
<dbReference type="Pfam" id="PF02737">
    <property type="entry name" value="3HCDH_N"/>
    <property type="match status" value="1"/>
</dbReference>
<accession>A0A175WAR2</accession>
<dbReference type="VEuPathDB" id="FungiDB:MMYC01_202713"/>
<sequence length="493" mass="54605">MTVAAARGESPQLLPEINEHRARMMTLLYQLKGSPSPERDAYTIVKIFGPTITVRDSRIPKTSRYRLLSDALDVVHLTADLDIMFRRSLSDFRIYLSTSGLEELGLGLKPIEYGLHRAAAPWQRQVALAPLVSCRQLTEIRRRSFATGPDEKKGHPPKWHPPKEQSLDERPVLVVGAGNIGRRVALVWASNARPVTIYDISPDALRSATDYITDHLGAYCAERGTHPGHVCTTTDLRTATTSSGRHPEKTADGRFSPQEMTKAPWLAIECLPESLPLKTSVLALLERSLPADCILASNSSSLTTAEMAAEGPLTHPYRLLNTHYFIPPRNRMVELMSSGETTAPIFSFLASQMRRVGFIPVIVPRGVQSPGFVFNRIWAACKRETLAVLAEGVAKPADVDALFRDFFHAEKGPCERMDEVGLDTVASVEQHDLERNPELGSKAALAWLRENYVEKGNLGEKTGDGLFTGEERDALREGHHLERYKDVEETAGA</sequence>
<dbReference type="Pfam" id="PF00725">
    <property type="entry name" value="3HCDH"/>
    <property type="match status" value="1"/>
</dbReference>
<dbReference type="GO" id="GO:0016616">
    <property type="term" value="F:oxidoreductase activity, acting on the CH-OH group of donors, NAD or NADP as acceptor"/>
    <property type="evidence" value="ECO:0007669"/>
    <property type="project" value="InterPro"/>
</dbReference>
<dbReference type="InterPro" id="IPR006108">
    <property type="entry name" value="3HC_DH_C"/>
</dbReference>
<dbReference type="Gene3D" id="1.10.1040.10">
    <property type="entry name" value="N-(1-d-carboxylethyl)-l-norvaline Dehydrogenase, domain 2"/>
    <property type="match status" value="1"/>
</dbReference>
<feature type="region of interest" description="Disordered" evidence="2">
    <location>
        <begin position="143"/>
        <end position="167"/>
    </location>
</feature>
<dbReference type="EMBL" id="LCTW02000055">
    <property type="protein sequence ID" value="KXX80622.1"/>
    <property type="molecule type" value="Genomic_DNA"/>
</dbReference>
<evidence type="ECO:0000256" key="1">
    <source>
        <dbReference type="ARBA" id="ARBA00023002"/>
    </source>
</evidence>
<proteinExistence type="predicted"/>
<dbReference type="InterPro" id="IPR036291">
    <property type="entry name" value="NAD(P)-bd_dom_sf"/>
</dbReference>
<evidence type="ECO:0000259" key="3">
    <source>
        <dbReference type="Pfam" id="PF00725"/>
    </source>
</evidence>
<dbReference type="SUPFAM" id="SSF51735">
    <property type="entry name" value="NAD(P)-binding Rossmann-fold domains"/>
    <property type="match status" value="1"/>
</dbReference>
<name>A0A175WAR2_9PEZI</name>
<dbReference type="Gene3D" id="3.40.50.720">
    <property type="entry name" value="NAD(P)-binding Rossmann-like Domain"/>
    <property type="match status" value="1"/>
</dbReference>
<evidence type="ECO:0000313" key="5">
    <source>
        <dbReference type="EMBL" id="KXX80622.1"/>
    </source>
</evidence>
<dbReference type="InterPro" id="IPR008927">
    <property type="entry name" value="6-PGluconate_DH-like_C_sf"/>
</dbReference>
<reference evidence="5 6" key="1">
    <citation type="journal article" date="2016" name="Genome Announc.">
        <title>Genome Sequence of Madurella mycetomatis mm55, Isolated from a Human Mycetoma Case in Sudan.</title>
        <authorList>
            <person name="Smit S."/>
            <person name="Derks M.F."/>
            <person name="Bervoets S."/>
            <person name="Fahal A."/>
            <person name="van Leeuwen W."/>
            <person name="van Belkum A."/>
            <person name="van de Sande W.W."/>
        </authorList>
    </citation>
    <scope>NUCLEOTIDE SEQUENCE [LARGE SCALE GENOMIC DNA]</scope>
    <source>
        <strain evidence="6">mm55</strain>
    </source>
</reference>
<keyword evidence="1" id="KW-0560">Oxidoreductase</keyword>
<organism evidence="5 6">
    <name type="scientific">Madurella mycetomatis</name>
    <dbReference type="NCBI Taxonomy" id="100816"/>
    <lineage>
        <taxon>Eukaryota</taxon>
        <taxon>Fungi</taxon>
        <taxon>Dikarya</taxon>
        <taxon>Ascomycota</taxon>
        <taxon>Pezizomycotina</taxon>
        <taxon>Sordariomycetes</taxon>
        <taxon>Sordariomycetidae</taxon>
        <taxon>Sordariales</taxon>
        <taxon>Sordariales incertae sedis</taxon>
        <taxon>Madurella</taxon>
    </lineage>
</organism>
<evidence type="ECO:0000256" key="2">
    <source>
        <dbReference type="SAM" id="MobiDB-lite"/>
    </source>
</evidence>
<dbReference type="Proteomes" id="UP000078237">
    <property type="component" value="Unassembled WGS sequence"/>
</dbReference>
<dbReference type="PANTHER" id="PTHR48075:SF3">
    <property type="entry name" value="3-HYDROXYACYL-COA DEHYDROGENASE"/>
    <property type="match status" value="1"/>
</dbReference>
<dbReference type="InterPro" id="IPR013328">
    <property type="entry name" value="6PGD_dom2"/>
</dbReference>